<protein>
    <submittedName>
        <fullName evidence="7">Hexuronate transporter ExuT</fullName>
    </submittedName>
</protein>
<dbReference type="RefSeq" id="WP_013959463.1">
    <property type="nucleotide sequence ID" value="NC_015727.1"/>
</dbReference>
<dbReference type="KEGG" id="cnc:CNE_BB1p10230"/>
<keyword evidence="4 5" id="KW-0472">Membrane</keyword>
<dbReference type="Proteomes" id="UP000006798">
    <property type="component" value="Plasmid pBB1"/>
</dbReference>
<dbReference type="Gene3D" id="1.20.1250.20">
    <property type="entry name" value="MFS general substrate transporter like domains"/>
    <property type="match status" value="2"/>
</dbReference>
<dbReference type="EMBL" id="CP002879">
    <property type="protein sequence ID" value="AEI82431.1"/>
    <property type="molecule type" value="Genomic_DNA"/>
</dbReference>
<feature type="transmembrane region" description="Helical" evidence="5">
    <location>
        <begin position="392"/>
        <end position="414"/>
    </location>
</feature>
<feature type="transmembrane region" description="Helical" evidence="5">
    <location>
        <begin position="304"/>
        <end position="323"/>
    </location>
</feature>
<feature type="transmembrane region" description="Helical" evidence="5">
    <location>
        <begin position="161"/>
        <end position="183"/>
    </location>
</feature>
<evidence type="ECO:0000259" key="6">
    <source>
        <dbReference type="PROSITE" id="PS50850"/>
    </source>
</evidence>
<feature type="transmembrane region" description="Helical" evidence="5">
    <location>
        <begin position="45"/>
        <end position="67"/>
    </location>
</feature>
<evidence type="ECO:0000256" key="3">
    <source>
        <dbReference type="ARBA" id="ARBA00022989"/>
    </source>
</evidence>
<dbReference type="PANTHER" id="PTHR11662:SF399">
    <property type="entry name" value="FI19708P1-RELATED"/>
    <property type="match status" value="1"/>
</dbReference>
<feature type="transmembrane region" description="Helical" evidence="5">
    <location>
        <begin position="362"/>
        <end position="386"/>
    </location>
</feature>
<evidence type="ECO:0000256" key="1">
    <source>
        <dbReference type="ARBA" id="ARBA00004141"/>
    </source>
</evidence>
<organism evidence="7 8">
    <name type="scientific">Cupriavidus necator (strain ATCC 43291 / DSM 13513 / CCUG 52238 / LMG 8453 / N-1)</name>
    <name type="common">Ralstonia eutropha</name>
    <dbReference type="NCBI Taxonomy" id="1042878"/>
    <lineage>
        <taxon>Bacteria</taxon>
        <taxon>Pseudomonadati</taxon>
        <taxon>Pseudomonadota</taxon>
        <taxon>Betaproteobacteria</taxon>
        <taxon>Burkholderiales</taxon>
        <taxon>Burkholderiaceae</taxon>
        <taxon>Cupriavidus</taxon>
    </lineage>
</organism>
<dbReference type="Pfam" id="PF07690">
    <property type="entry name" value="MFS_1"/>
    <property type="match status" value="1"/>
</dbReference>
<feature type="transmembrane region" description="Helical" evidence="5">
    <location>
        <begin position="230"/>
        <end position="251"/>
    </location>
</feature>
<evidence type="ECO:0000256" key="5">
    <source>
        <dbReference type="SAM" id="Phobius"/>
    </source>
</evidence>
<feature type="transmembrane region" description="Helical" evidence="5">
    <location>
        <begin position="271"/>
        <end position="292"/>
    </location>
</feature>
<geneLocation type="plasmid" evidence="7 8">
    <name>pBB1</name>
</geneLocation>
<comment type="subcellular location">
    <subcellularLocation>
        <location evidence="1">Membrane</location>
        <topology evidence="1">Multi-pass membrane protein</topology>
    </subcellularLocation>
</comment>
<keyword evidence="2 5" id="KW-0812">Transmembrane</keyword>
<accession>F8GUM7</accession>
<gene>
    <name evidence="7" type="primary">exuT</name>
    <name evidence="7" type="ordered locus">CNE_BB1p10230</name>
</gene>
<dbReference type="SUPFAM" id="SSF103473">
    <property type="entry name" value="MFS general substrate transporter"/>
    <property type="match status" value="1"/>
</dbReference>
<dbReference type="AlphaFoldDB" id="F8GUM7"/>
<keyword evidence="7" id="KW-0614">Plasmid</keyword>
<reference evidence="7 8" key="1">
    <citation type="journal article" date="2011" name="J. Bacteriol.">
        <title>Complete genome sequence of the type strain Cupriavidus necator N-1.</title>
        <authorList>
            <person name="Poehlein A."/>
            <person name="Kusian B."/>
            <person name="Friedrich B."/>
            <person name="Daniel R."/>
            <person name="Bowien B."/>
        </authorList>
    </citation>
    <scope>NUCLEOTIDE SEQUENCE [LARGE SCALE GENOMIC DNA]</scope>
    <source>
        <strain evidence="8">ATCC 43291 / DSM 13513 / CCUG 52238 / LMG 8453 / N-1</strain>
        <plasmid evidence="7 8">pBB1</plasmid>
    </source>
</reference>
<keyword evidence="3 5" id="KW-1133">Transmembrane helix</keyword>
<proteinExistence type="predicted"/>
<dbReference type="InterPro" id="IPR050382">
    <property type="entry name" value="MFS_Na/Anion_cotransporter"/>
</dbReference>
<dbReference type="InterPro" id="IPR020846">
    <property type="entry name" value="MFS_dom"/>
</dbReference>
<dbReference type="PROSITE" id="PS50850">
    <property type="entry name" value="MFS"/>
    <property type="match status" value="1"/>
</dbReference>
<name>F8GUM7_CUPNN</name>
<evidence type="ECO:0000313" key="7">
    <source>
        <dbReference type="EMBL" id="AEI82431.1"/>
    </source>
</evidence>
<dbReference type="InterPro" id="IPR011701">
    <property type="entry name" value="MFS"/>
</dbReference>
<dbReference type="PANTHER" id="PTHR11662">
    <property type="entry name" value="SOLUTE CARRIER FAMILY 17"/>
    <property type="match status" value="1"/>
</dbReference>
<dbReference type="GeneID" id="34311918"/>
<feature type="domain" description="Major facilitator superfamily (MFS) profile" evidence="6">
    <location>
        <begin position="10"/>
        <end position="418"/>
    </location>
</feature>
<feature type="transmembrane region" description="Helical" evidence="5">
    <location>
        <begin position="329"/>
        <end position="350"/>
    </location>
</feature>
<dbReference type="InterPro" id="IPR036259">
    <property type="entry name" value="MFS_trans_sf"/>
</dbReference>
<evidence type="ECO:0000313" key="8">
    <source>
        <dbReference type="Proteomes" id="UP000006798"/>
    </source>
</evidence>
<dbReference type="GO" id="GO:0016020">
    <property type="term" value="C:membrane"/>
    <property type="evidence" value="ECO:0007669"/>
    <property type="project" value="UniProtKB-SubCell"/>
</dbReference>
<dbReference type="HOGENOM" id="CLU_001265_5_1_4"/>
<evidence type="ECO:0000256" key="2">
    <source>
        <dbReference type="ARBA" id="ARBA00022692"/>
    </source>
</evidence>
<dbReference type="CDD" id="cd17319">
    <property type="entry name" value="MFS_ExuT_GudP_like"/>
    <property type="match status" value="1"/>
</dbReference>
<sequence length="427" mass="45185">MTRSALQRILLALLFCGGLINYMDRAVFAVLAPQISKDLGLDAAQLGLAFSFFSFGYTAFCMVGGWASDKFGSRRTLAVSMALWSVFCAATGAVFNLISLLIVRTLFGIGESPWISSANKALVQWFPKERYASAFGIASSGQPLGGVVAGPLIGIMAATVNWRWCFVLVALVGLAWVVCWLLLSSDRPEIHKWLAAHERAVPVRDSVQAETAAASGAEGSMLTAIANRMVLATAACFFAYTYLLYFFLSWFPSYLTQAFHMKLSDMSLASAVPWLLGVIGLISGGFVCDAAVRRMGNALLARKLVLGIGLSIAAVTVMLAGVATTATAAIIYMAIGVGCMYLTGPTYFAIALEAVSARNIGGVGGFMVLVANLGGMVAPAVTGYLVRDTGSFATAFYVAGILVLGGAAVVMLFVRAPRISNERFQEA</sequence>
<dbReference type="GO" id="GO:0022857">
    <property type="term" value="F:transmembrane transporter activity"/>
    <property type="evidence" value="ECO:0007669"/>
    <property type="project" value="InterPro"/>
</dbReference>
<evidence type="ECO:0000256" key="4">
    <source>
        <dbReference type="ARBA" id="ARBA00023136"/>
    </source>
</evidence>
<feature type="transmembrane region" description="Helical" evidence="5">
    <location>
        <begin position="79"/>
        <end position="103"/>
    </location>
</feature>